<keyword evidence="1" id="KW-1133">Transmembrane helix</keyword>
<feature type="domain" description="DUF5658" evidence="2">
    <location>
        <begin position="14"/>
        <end position="101"/>
    </location>
</feature>
<evidence type="ECO:0000313" key="4">
    <source>
        <dbReference type="Proteomes" id="UP000005104"/>
    </source>
</evidence>
<dbReference type="Pfam" id="PF18902">
    <property type="entry name" value="DUF5658"/>
    <property type="match status" value="1"/>
</dbReference>
<keyword evidence="1" id="KW-0812">Transmembrane</keyword>
<dbReference type="Proteomes" id="UP000005104">
    <property type="component" value="Chromosome"/>
</dbReference>
<gene>
    <name evidence="3" type="ORF">DesyoDRAFT_2276</name>
</gene>
<feature type="transmembrane region" description="Helical" evidence="1">
    <location>
        <begin position="50"/>
        <end position="71"/>
    </location>
</feature>
<name>H5XUC3_9FIRM</name>
<protein>
    <recommendedName>
        <fullName evidence="2">DUF5658 domain-containing protein</fullName>
    </recommendedName>
</protein>
<keyword evidence="4" id="KW-1185">Reference proteome</keyword>
<evidence type="ECO:0000256" key="1">
    <source>
        <dbReference type="SAM" id="Phobius"/>
    </source>
</evidence>
<evidence type="ECO:0000313" key="3">
    <source>
        <dbReference type="EMBL" id="EHQ89359.1"/>
    </source>
</evidence>
<dbReference type="AlphaFoldDB" id="H5XUC3"/>
<keyword evidence="1" id="KW-0472">Membrane</keyword>
<accession>H5XUC3</accession>
<dbReference type="RefSeq" id="WP_007782992.1">
    <property type="nucleotide sequence ID" value="NZ_CM001441.1"/>
</dbReference>
<evidence type="ECO:0000259" key="2">
    <source>
        <dbReference type="Pfam" id="PF18902"/>
    </source>
</evidence>
<dbReference type="InterPro" id="IPR043717">
    <property type="entry name" value="DUF5658"/>
</dbReference>
<dbReference type="HOGENOM" id="CLU_2245646_0_0_9"/>
<proteinExistence type="predicted"/>
<dbReference type="OrthoDB" id="1798328at2"/>
<sequence>MKVYERRIIFASGILFILNALDGLLTFWGLNLKVIEEANPLMRGLITMNPSSVICAKLLLPLFMGVICWIAREQSQRLVKYSLSLVLVIYLLTNLLHLYWWLNL</sequence>
<feature type="transmembrane region" description="Helical" evidence="1">
    <location>
        <begin position="83"/>
        <end position="102"/>
    </location>
</feature>
<feature type="transmembrane region" description="Helical" evidence="1">
    <location>
        <begin position="7"/>
        <end position="30"/>
    </location>
</feature>
<dbReference type="EMBL" id="CM001441">
    <property type="protein sequence ID" value="EHQ89359.1"/>
    <property type="molecule type" value="Genomic_DNA"/>
</dbReference>
<reference evidence="3 4" key="1">
    <citation type="submission" date="2011-11" db="EMBL/GenBank/DDBJ databases">
        <title>The Noncontiguous Finished genome of Desulfosporosinus youngiae DSM 17734.</title>
        <authorList>
            <consortium name="US DOE Joint Genome Institute (JGI-PGF)"/>
            <person name="Lucas S."/>
            <person name="Han J."/>
            <person name="Lapidus A."/>
            <person name="Cheng J.-F."/>
            <person name="Goodwin L."/>
            <person name="Pitluck S."/>
            <person name="Peters L."/>
            <person name="Ovchinnikova G."/>
            <person name="Lu M."/>
            <person name="Land M.L."/>
            <person name="Hauser L."/>
            <person name="Pester M."/>
            <person name="Spring S."/>
            <person name="Ollivier B."/>
            <person name="Rattei T."/>
            <person name="Klenk H.-P."/>
            <person name="Wagner M."/>
            <person name="Loy A."/>
            <person name="Woyke T.J."/>
        </authorList>
    </citation>
    <scope>NUCLEOTIDE SEQUENCE [LARGE SCALE GENOMIC DNA]</scope>
    <source>
        <strain evidence="3 4">DSM 17734</strain>
    </source>
</reference>
<organism evidence="3 4">
    <name type="scientific">Desulfosporosinus youngiae DSM 17734</name>
    <dbReference type="NCBI Taxonomy" id="768710"/>
    <lineage>
        <taxon>Bacteria</taxon>
        <taxon>Bacillati</taxon>
        <taxon>Bacillota</taxon>
        <taxon>Clostridia</taxon>
        <taxon>Eubacteriales</taxon>
        <taxon>Desulfitobacteriaceae</taxon>
        <taxon>Desulfosporosinus</taxon>
    </lineage>
</organism>